<evidence type="ECO:0000256" key="4">
    <source>
        <dbReference type="ARBA" id="ARBA00022475"/>
    </source>
</evidence>
<evidence type="ECO:0000256" key="3">
    <source>
        <dbReference type="ARBA" id="ARBA00022448"/>
    </source>
</evidence>
<keyword evidence="8 10" id="KW-1133">Transmembrane helix</keyword>
<dbReference type="SUPFAM" id="SSF103054">
    <property type="entry name" value="General secretion pathway protein M, EpsM"/>
    <property type="match status" value="1"/>
</dbReference>
<keyword evidence="5" id="KW-0997">Cell inner membrane</keyword>
<evidence type="ECO:0000256" key="9">
    <source>
        <dbReference type="ARBA" id="ARBA00023136"/>
    </source>
</evidence>
<evidence type="ECO:0000256" key="6">
    <source>
        <dbReference type="ARBA" id="ARBA00022692"/>
    </source>
</evidence>
<evidence type="ECO:0000256" key="5">
    <source>
        <dbReference type="ARBA" id="ARBA00022519"/>
    </source>
</evidence>
<comment type="subcellular location">
    <subcellularLocation>
        <location evidence="1">Cell inner membrane</location>
        <topology evidence="1">Single-pass membrane protein</topology>
    </subcellularLocation>
</comment>
<evidence type="ECO:0000256" key="7">
    <source>
        <dbReference type="ARBA" id="ARBA00022927"/>
    </source>
</evidence>
<accession>A0A7W9CL36</accession>
<sequence length="164" mass="17307">MRRPLTLATASPAMAAAVAWTRERSRREQVLIAFFGGFLILTLFWFAILRPLLGVREASIARIAAYESIKTRVANAGPLAPGMVLPDGPLESVIVIQSAPFGVTPTGIVVEGDGVVVSLAGARYDSVIPWLASLEGSGLIIGDLRMTRAAAEGTVDATMTVTRS</sequence>
<evidence type="ECO:0000313" key="12">
    <source>
        <dbReference type="Proteomes" id="UP000545037"/>
    </source>
</evidence>
<dbReference type="RefSeq" id="WP_183214186.1">
    <property type="nucleotide sequence ID" value="NZ_JACHOR010000005.1"/>
</dbReference>
<evidence type="ECO:0000256" key="8">
    <source>
        <dbReference type="ARBA" id="ARBA00022989"/>
    </source>
</evidence>
<keyword evidence="12" id="KW-1185">Reference proteome</keyword>
<feature type="transmembrane region" description="Helical" evidence="10">
    <location>
        <begin position="31"/>
        <end position="53"/>
    </location>
</feature>
<evidence type="ECO:0000256" key="10">
    <source>
        <dbReference type="SAM" id="Phobius"/>
    </source>
</evidence>
<proteinExistence type="inferred from homology"/>
<dbReference type="Gene3D" id="3.30.1360.100">
    <property type="entry name" value="General secretion pathway protein M, EpsM"/>
    <property type="match status" value="1"/>
</dbReference>
<dbReference type="GO" id="GO:0015627">
    <property type="term" value="C:type II protein secretion system complex"/>
    <property type="evidence" value="ECO:0007669"/>
    <property type="project" value="InterPro"/>
</dbReference>
<dbReference type="InterPro" id="IPR023229">
    <property type="entry name" value="T2SS_M_periplasmic_sf"/>
</dbReference>
<evidence type="ECO:0000313" key="11">
    <source>
        <dbReference type="EMBL" id="MBB5747182.1"/>
    </source>
</evidence>
<keyword evidence="4" id="KW-1003">Cell membrane</keyword>
<gene>
    <name evidence="11" type="ORF">GGR13_002803</name>
</gene>
<dbReference type="GO" id="GO:0005886">
    <property type="term" value="C:plasma membrane"/>
    <property type="evidence" value="ECO:0007669"/>
    <property type="project" value="UniProtKB-SubCell"/>
</dbReference>
<keyword evidence="7" id="KW-0653">Protein transport</keyword>
<protein>
    <submittedName>
        <fullName evidence="11">General secretion pathway protein M</fullName>
    </submittedName>
</protein>
<dbReference type="Proteomes" id="UP000545037">
    <property type="component" value="Unassembled WGS sequence"/>
</dbReference>
<dbReference type="EMBL" id="JACHOR010000005">
    <property type="protein sequence ID" value="MBB5747182.1"/>
    <property type="molecule type" value="Genomic_DNA"/>
</dbReference>
<organism evidence="11 12">
    <name type="scientific">Brevundimonas variabilis</name>
    <dbReference type="NCBI Taxonomy" id="74312"/>
    <lineage>
        <taxon>Bacteria</taxon>
        <taxon>Pseudomonadati</taxon>
        <taxon>Pseudomonadota</taxon>
        <taxon>Alphaproteobacteria</taxon>
        <taxon>Caulobacterales</taxon>
        <taxon>Caulobacteraceae</taxon>
        <taxon>Brevundimonas</taxon>
    </lineage>
</organism>
<keyword evidence="9 10" id="KW-0472">Membrane</keyword>
<dbReference type="AlphaFoldDB" id="A0A7W9CL36"/>
<reference evidence="11 12" key="1">
    <citation type="submission" date="2020-08" db="EMBL/GenBank/DDBJ databases">
        <title>Genomic Encyclopedia of Type Strains, Phase IV (KMG-IV): sequencing the most valuable type-strain genomes for metagenomic binning, comparative biology and taxonomic classification.</title>
        <authorList>
            <person name="Goeker M."/>
        </authorList>
    </citation>
    <scope>NUCLEOTIDE SEQUENCE [LARGE SCALE GENOMIC DNA]</scope>
    <source>
        <strain evidence="11 12">DSM 4737</strain>
    </source>
</reference>
<dbReference type="Pfam" id="PF04612">
    <property type="entry name" value="T2SSM"/>
    <property type="match status" value="1"/>
</dbReference>
<name>A0A7W9CL36_9CAUL</name>
<dbReference type="InterPro" id="IPR007690">
    <property type="entry name" value="T2SS_GspM"/>
</dbReference>
<evidence type="ECO:0000256" key="1">
    <source>
        <dbReference type="ARBA" id="ARBA00004377"/>
    </source>
</evidence>
<keyword evidence="6 10" id="KW-0812">Transmembrane</keyword>
<comment type="caution">
    <text evidence="11">The sequence shown here is derived from an EMBL/GenBank/DDBJ whole genome shotgun (WGS) entry which is preliminary data.</text>
</comment>
<dbReference type="GO" id="GO:0015628">
    <property type="term" value="P:protein secretion by the type II secretion system"/>
    <property type="evidence" value="ECO:0007669"/>
    <property type="project" value="InterPro"/>
</dbReference>
<comment type="similarity">
    <text evidence="2">Belongs to the GSP M family.</text>
</comment>
<evidence type="ECO:0000256" key="2">
    <source>
        <dbReference type="ARBA" id="ARBA00010637"/>
    </source>
</evidence>
<keyword evidence="3" id="KW-0813">Transport</keyword>